<evidence type="ECO:0000256" key="1">
    <source>
        <dbReference type="SAM" id="Phobius"/>
    </source>
</evidence>
<keyword evidence="1" id="KW-0812">Transmembrane</keyword>
<accession>A0A1W9NZ10</accession>
<dbReference type="STRING" id="1968527.B5M47_00755"/>
<evidence type="ECO:0000313" key="3">
    <source>
        <dbReference type="Proteomes" id="UP000192520"/>
    </source>
</evidence>
<evidence type="ECO:0000313" key="2">
    <source>
        <dbReference type="EMBL" id="OQX51371.1"/>
    </source>
</evidence>
<keyword evidence="1" id="KW-1133">Transmembrane helix</keyword>
<organism evidence="2 3">
    <name type="scientific">candidate division CPR3 bacterium 4484_211</name>
    <dbReference type="NCBI Taxonomy" id="1968527"/>
    <lineage>
        <taxon>Bacteria</taxon>
        <taxon>Bacteria division CPR3</taxon>
    </lineage>
</organism>
<reference evidence="3" key="1">
    <citation type="submission" date="2017-03" db="EMBL/GenBank/DDBJ databases">
        <title>Novel pathways for hydrocarbon cycling and metabolic interdependencies in hydrothermal sediment communities.</title>
        <authorList>
            <person name="Dombrowski N."/>
            <person name="Seitz K."/>
            <person name="Teske A."/>
            <person name="Baker B."/>
        </authorList>
    </citation>
    <scope>NUCLEOTIDE SEQUENCE [LARGE SCALE GENOMIC DNA]</scope>
</reference>
<keyword evidence="1" id="KW-0472">Membrane</keyword>
<dbReference type="Proteomes" id="UP000192520">
    <property type="component" value="Unassembled WGS sequence"/>
</dbReference>
<name>A0A1W9NZ10_UNCC3</name>
<dbReference type="AlphaFoldDB" id="A0A1W9NZ10"/>
<feature type="transmembrane region" description="Helical" evidence="1">
    <location>
        <begin position="28"/>
        <end position="47"/>
    </location>
</feature>
<protein>
    <recommendedName>
        <fullName evidence="4">PilN domain-containing protein</fullName>
    </recommendedName>
</protein>
<comment type="caution">
    <text evidence="2">The sequence shown here is derived from an EMBL/GenBank/DDBJ whole genome shotgun (WGS) entry which is preliminary data.</text>
</comment>
<sequence>MLDKGINLLPQDIQETERQRLALRKTSILGAGVLAVTAGLVLLVFSYRNRVEESWFSLREEIAAKEAVINQEENRRLEAKLVVVRSKIDNLKSYFDKQTDFASFLEVFFTKIPSGVEMVALSETDLPDGQWEFSGVADSLDRLEVFVDNLKSWDKVGEVEVKSLSYKVEKSSMPFELIITRKDS</sequence>
<dbReference type="PANTHER" id="PTHR40278:SF1">
    <property type="entry name" value="DNA UTILIZATION PROTEIN HOFN"/>
    <property type="match status" value="1"/>
</dbReference>
<dbReference type="EMBL" id="MZGJ01000004">
    <property type="protein sequence ID" value="OQX51371.1"/>
    <property type="molecule type" value="Genomic_DNA"/>
</dbReference>
<evidence type="ECO:0008006" key="4">
    <source>
        <dbReference type="Google" id="ProtNLM"/>
    </source>
</evidence>
<dbReference type="PANTHER" id="PTHR40278">
    <property type="entry name" value="DNA UTILIZATION PROTEIN HOFN"/>
    <property type="match status" value="1"/>
</dbReference>
<dbReference type="InterPro" id="IPR052534">
    <property type="entry name" value="Extracell_DNA_Util/SecSys_Comp"/>
</dbReference>
<proteinExistence type="predicted"/>
<gene>
    <name evidence="2" type="ORF">B5M47_00755</name>
</gene>